<sequence length="82" mass="9602">LYTKKSMFHHNLSGNFVTEDTSIVTSQNNNKMSTVPLGLFWENFFLFVCFKRKSFRKQETAISSPLWFIFLSTAIKTKCHKC</sequence>
<accession>A0A1A7WTY2</accession>
<dbReference type="EMBL" id="HADX01001404">
    <property type="protein sequence ID" value="SBP23636.1"/>
    <property type="molecule type" value="Transcribed_RNA"/>
</dbReference>
<gene>
    <name evidence="1" type="primary">Nfu_g_1_020889</name>
</gene>
<protein>
    <submittedName>
        <fullName evidence="1">Uncharacterized protein</fullName>
    </submittedName>
</protein>
<reference evidence="1" key="1">
    <citation type="submission" date="2016-05" db="EMBL/GenBank/DDBJ databases">
        <authorList>
            <person name="Lavstsen T."/>
            <person name="Jespersen J.S."/>
        </authorList>
    </citation>
    <scope>NUCLEOTIDE SEQUENCE</scope>
    <source>
        <tissue evidence="1">Brain</tissue>
    </source>
</reference>
<organism evidence="1">
    <name type="scientific">Iconisemion striatum</name>
    <dbReference type="NCBI Taxonomy" id="60296"/>
    <lineage>
        <taxon>Eukaryota</taxon>
        <taxon>Metazoa</taxon>
        <taxon>Chordata</taxon>
        <taxon>Craniata</taxon>
        <taxon>Vertebrata</taxon>
        <taxon>Euteleostomi</taxon>
        <taxon>Actinopterygii</taxon>
        <taxon>Neopterygii</taxon>
        <taxon>Teleostei</taxon>
        <taxon>Neoteleostei</taxon>
        <taxon>Acanthomorphata</taxon>
        <taxon>Ovalentaria</taxon>
        <taxon>Atherinomorphae</taxon>
        <taxon>Cyprinodontiformes</taxon>
        <taxon>Nothobranchiidae</taxon>
        <taxon>Iconisemion</taxon>
    </lineage>
</organism>
<dbReference type="AlphaFoldDB" id="A0A1A7WTY2"/>
<evidence type="ECO:0000313" key="1">
    <source>
        <dbReference type="EMBL" id="SBP09402.1"/>
    </source>
</evidence>
<feature type="non-terminal residue" evidence="1">
    <location>
        <position position="82"/>
    </location>
</feature>
<feature type="non-terminal residue" evidence="1">
    <location>
        <position position="1"/>
    </location>
</feature>
<name>A0A1A7WTY2_9TELE</name>
<dbReference type="EMBL" id="HADW01008002">
    <property type="protein sequence ID" value="SBP09402.1"/>
    <property type="molecule type" value="Transcribed_RNA"/>
</dbReference>
<proteinExistence type="predicted"/>
<reference evidence="1" key="2">
    <citation type="submission" date="2016-06" db="EMBL/GenBank/DDBJ databases">
        <title>The genome of a short-lived fish provides insights into sex chromosome evolution and the genetic control of aging.</title>
        <authorList>
            <person name="Reichwald K."/>
            <person name="Felder M."/>
            <person name="Petzold A."/>
            <person name="Koch P."/>
            <person name="Groth M."/>
            <person name="Platzer M."/>
        </authorList>
    </citation>
    <scope>NUCLEOTIDE SEQUENCE</scope>
    <source>
        <tissue evidence="1">Brain</tissue>
    </source>
</reference>